<dbReference type="CDD" id="cd00096">
    <property type="entry name" value="Ig"/>
    <property type="match status" value="1"/>
</dbReference>
<dbReference type="InterPro" id="IPR011992">
    <property type="entry name" value="EF-hand-dom_pair"/>
</dbReference>
<gene>
    <name evidence="6" type="ORF">LSH36_115g13052</name>
</gene>
<reference evidence="6" key="1">
    <citation type="journal article" date="2023" name="Mol. Biol. Evol.">
        <title>Third-Generation Sequencing Reveals the Adaptive Role of the Epigenome in Three Deep-Sea Polychaetes.</title>
        <authorList>
            <person name="Perez M."/>
            <person name="Aroh O."/>
            <person name="Sun Y."/>
            <person name="Lan Y."/>
            <person name="Juniper S.K."/>
            <person name="Young C.R."/>
            <person name="Angers B."/>
            <person name="Qian P.Y."/>
        </authorList>
    </citation>
    <scope>NUCLEOTIDE SEQUENCE</scope>
    <source>
        <strain evidence="6">P08H-3</strain>
    </source>
</reference>
<keyword evidence="3" id="KW-1015">Disulfide bond</keyword>
<keyword evidence="4" id="KW-0393">Immunoglobulin domain</keyword>
<dbReference type="Pfam" id="PF07679">
    <property type="entry name" value="I-set"/>
    <property type="match status" value="1"/>
</dbReference>
<dbReference type="InterPro" id="IPR003599">
    <property type="entry name" value="Ig_sub"/>
</dbReference>
<feature type="domain" description="Ig-like" evidence="5">
    <location>
        <begin position="186"/>
        <end position="260"/>
    </location>
</feature>
<dbReference type="InterPro" id="IPR011044">
    <property type="entry name" value="Quino_amine_DH_bsu"/>
</dbReference>
<dbReference type="InterPro" id="IPR051170">
    <property type="entry name" value="Neural/epithelial_adhesion"/>
</dbReference>
<protein>
    <recommendedName>
        <fullName evidence="5">Ig-like domain-containing protein</fullName>
    </recommendedName>
</protein>
<dbReference type="PANTHER" id="PTHR12231:SF253">
    <property type="entry name" value="DPR-INTERACTING PROTEIN ETA, ISOFORM B-RELATED"/>
    <property type="match status" value="1"/>
</dbReference>
<comment type="caution">
    <text evidence="6">The sequence shown here is derived from an EMBL/GenBank/DDBJ whole genome shotgun (WGS) entry which is preliminary data.</text>
</comment>
<dbReference type="FunFam" id="2.60.40.10:FF:000032">
    <property type="entry name" value="palladin isoform X1"/>
    <property type="match status" value="1"/>
</dbReference>
<dbReference type="InterPro" id="IPR015943">
    <property type="entry name" value="WD40/YVTN_repeat-like_dom_sf"/>
</dbReference>
<dbReference type="Gene3D" id="1.10.238.10">
    <property type="entry name" value="EF-hand"/>
    <property type="match status" value="1"/>
</dbReference>
<evidence type="ECO:0000256" key="4">
    <source>
        <dbReference type="ARBA" id="ARBA00023319"/>
    </source>
</evidence>
<sequence>MVKDPEKSVKDKDLTDDLIIDKKVDKSVPIKDSEDKEKLIVGNYYSDDEGTKDGDSLKDADKVKDGNTFEDDYGYKTITELKTPCEELEYERLKNNLLQYHCARIGEMDCTTDPAKKQFVANIMFNYYDLDGNEKLDEEDLNEIERRDHLDKLSQFCRLADLLTFNDREGDGSISLTEFYGAFKIPTVALDDKLRVFTSMVTAGNSVELKCDIKGAVEIVWQRNGAALDELITDDIQVFEDGSLYLKNIGLHHIGNYTCQDKYEESIKQTHVLKVQMVPQVKVSPSTQFHTSGASVTLQCHADGVPLPEISWEMNEAPLPDDPQHYLMLHNNSTLEIRRATYTKDTGAYKCSARNSAGVSQDIATVFIENSNVPIYSDATIREVFFVFHDEGYTIYEPDHCHVEHQVTSGFSNIKYLPEYGNTVKTLCDGDNCVWGAAINVKNQFIYVSQPTLHRVVVIEITERNNPIEIIPTDKYPVKLHYVEHLDQVWVLCWNQAEDTGSKTAVVIRQASEGMQHHTVHTQPIGNRFDLINDFFLPPSNDLHHNFNYGYVIHRDQNGLYKLDLEAMQYVKNIDLQKYNCIPNSVAFIPMGGQVIIHCGAAAGKTDQSSHLVLDYVTDKVLEHTPLGGVPFLSPDARYLVTVEIDGNTISVSKLKDDGTMEHIFDEYTNLHISDVTFFPSGRGYGYDFYASATNKNDVLYIELESGKVEMIEGVGQPIDDDSKWPWNKETRVITSSGIFGRFLMTPSKDSVVVIDGIQRLVQCEWQNIKHGHIIVWVDPTYL</sequence>
<dbReference type="SUPFAM" id="SSF50969">
    <property type="entry name" value="YVTN repeat-like/Quinoprotein amine dehydrogenase"/>
    <property type="match status" value="1"/>
</dbReference>
<dbReference type="SUPFAM" id="SSF47473">
    <property type="entry name" value="EF-hand"/>
    <property type="match status" value="1"/>
</dbReference>
<evidence type="ECO:0000313" key="7">
    <source>
        <dbReference type="Proteomes" id="UP001208570"/>
    </source>
</evidence>
<dbReference type="AlphaFoldDB" id="A0AAD9NAZ4"/>
<dbReference type="SMART" id="SM00408">
    <property type="entry name" value="IGc2"/>
    <property type="match status" value="2"/>
</dbReference>
<dbReference type="Gene3D" id="2.60.40.10">
    <property type="entry name" value="Immunoglobulins"/>
    <property type="match status" value="2"/>
</dbReference>
<dbReference type="InterPro" id="IPR007110">
    <property type="entry name" value="Ig-like_dom"/>
</dbReference>
<evidence type="ECO:0000256" key="2">
    <source>
        <dbReference type="ARBA" id="ARBA00022737"/>
    </source>
</evidence>
<dbReference type="InterPro" id="IPR036179">
    <property type="entry name" value="Ig-like_dom_sf"/>
</dbReference>
<dbReference type="InterPro" id="IPR003598">
    <property type="entry name" value="Ig_sub2"/>
</dbReference>
<evidence type="ECO:0000313" key="6">
    <source>
        <dbReference type="EMBL" id="KAK2161546.1"/>
    </source>
</evidence>
<dbReference type="PROSITE" id="PS50835">
    <property type="entry name" value="IG_LIKE"/>
    <property type="match status" value="2"/>
</dbReference>
<dbReference type="EMBL" id="JAODUP010000115">
    <property type="protein sequence ID" value="KAK2161546.1"/>
    <property type="molecule type" value="Genomic_DNA"/>
</dbReference>
<dbReference type="InterPro" id="IPR013098">
    <property type="entry name" value="Ig_I-set"/>
</dbReference>
<keyword evidence="7" id="KW-1185">Reference proteome</keyword>
<keyword evidence="1" id="KW-0732">Signal</keyword>
<accession>A0AAD9NAZ4</accession>
<keyword evidence="2" id="KW-0677">Repeat</keyword>
<dbReference type="PANTHER" id="PTHR12231">
    <property type="entry name" value="CTX-RELATED TYPE I TRANSMEMBRANE PROTEIN"/>
    <property type="match status" value="1"/>
</dbReference>
<dbReference type="SUPFAM" id="SSF48726">
    <property type="entry name" value="Immunoglobulin"/>
    <property type="match status" value="2"/>
</dbReference>
<dbReference type="InterPro" id="IPR013783">
    <property type="entry name" value="Ig-like_fold"/>
</dbReference>
<dbReference type="SMART" id="SM00409">
    <property type="entry name" value="IG"/>
    <property type="match status" value="2"/>
</dbReference>
<dbReference type="Pfam" id="PF13895">
    <property type="entry name" value="Ig_2"/>
    <property type="match status" value="1"/>
</dbReference>
<dbReference type="Proteomes" id="UP001208570">
    <property type="component" value="Unassembled WGS sequence"/>
</dbReference>
<name>A0AAD9NAZ4_9ANNE</name>
<organism evidence="6 7">
    <name type="scientific">Paralvinella palmiformis</name>
    <dbReference type="NCBI Taxonomy" id="53620"/>
    <lineage>
        <taxon>Eukaryota</taxon>
        <taxon>Metazoa</taxon>
        <taxon>Spiralia</taxon>
        <taxon>Lophotrochozoa</taxon>
        <taxon>Annelida</taxon>
        <taxon>Polychaeta</taxon>
        <taxon>Sedentaria</taxon>
        <taxon>Canalipalpata</taxon>
        <taxon>Terebellida</taxon>
        <taxon>Terebelliformia</taxon>
        <taxon>Alvinellidae</taxon>
        <taxon>Paralvinella</taxon>
    </lineage>
</organism>
<evidence type="ECO:0000256" key="3">
    <source>
        <dbReference type="ARBA" id="ARBA00023157"/>
    </source>
</evidence>
<proteinExistence type="predicted"/>
<evidence type="ECO:0000259" key="5">
    <source>
        <dbReference type="PROSITE" id="PS50835"/>
    </source>
</evidence>
<dbReference type="Gene3D" id="2.130.10.10">
    <property type="entry name" value="YVTN repeat-like/Quinoprotein amine dehydrogenase"/>
    <property type="match status" value="1"/>
</dbReference>
<evidence type="ECO:0000256" key="1">
    <source>
        <dbReference type="ARBA" id="ARBA00022729"/>
    </source>
</evidence>
<feature type="domain" description="Ig-like" evidence="5">
    <location>
        <begin position="279"/>
        <end position="367"/>
    </location>
</feature>